<evidence type="ECO:0000256" key="2">
    <source>
        <dbReference type="ARBA" id="ARBA00022854"/>
    </source>
</evidence>
<dbReference type="Pfam" id="PF11410">
    <property type="entry name" value="Antifungal_pept"/>
    <property type="match status" value="1"/>
</dbReference>
<keyword evidence="4" id="KW-0812">Transmembrane</keyword>
<keyword evidence="4" id="KW-1133">Transmembrane helix</keyword>
<dbReference type="InterPro" id="IPR009101">
    <property type="entry name" value="Gurmarin/antifun_pep"/>
</dbReference>
<organism evidence="5 6">
    <name type="scientific">Ophiocordyceps polyrhachis-furcata BCC 54312</name>
    <dbReference type="NCBI Taxonomy" id="1330021"/>
    <lineage>
        <taxon>Eukaryota</taxon>
        <taxon>Fungi</taxon>
        <taxon>Dikarya</taxon>
        <taxon>Ascomycota</taxon>
        <taxon>Pezizomycotina</taxon>
        <taxon>Sordariomycetes</taxon>
        <taxon>Hypocreomycetidae</taxon>
        <taxon>Hypocreales</taxon>
        <taxon>Ophiocordycipitaceae</taxon>
        <taxon>Ophiocordyceps</taxon>
    </lineage>
</organism>
<dbReference type="InterPro" id="IPR024206">
    <property type="entry name" value="Gurmarin/antimicrobial_peptd"/>
</dbReference>
<accession>A0A367LB40</accession>
<feature type="transmembrane region" description="Helical" evidence="4">
    <location>
        <begin position="17"/>
        <end position="44"/>
    </location>
</feature>
<keyword evidence="2" id="KW-0960">Knottin</keyword>
<dbReference type="AlphaFoldDB" id="A0A367LB40"/>
<evidence type="ECO:0000256" key="1">
    <source>
        <dbReference type="ARBA" id="ARBA00022529"/>
    </source>
</evidence>
<dbReference type="SUPFAM" id="SSF57048">
    <property type="entry name" value="Gurmarin-like"/>
    <property type="match status" value="1"/>
</dbReference>
<evidence type="ECO:0000256" key="4">
    <source>
        <dbReference type="SAM" id="Phobius"/>
    </source>
</evidence>
<evidence type="ECO:0000313" key="5">
    <source>
        <dbReference type="EMBL" id="RCI11624.1"/>
    </source>
</evidence>
<evidence type="ECO:0000313" key="6">
    <source>
        <dbReference type="Proteomes" id="UP000253664"/>
    </source>
</evidence>
<name>A0A367LB40_9HYPO</name>
<protein>
    <submittedName>
        <fullName evidence="5">Uncharacterized protein</fullName>
    </submittedName>
</protein>
<reference evidence="5 6" key="1">
    <citation type="journal article" date="2015" name="BMC Genomics">
        <title>Insights from the genome of Ophiocordyceps polyrhachis-furcata to pathogenicity and host specificity in insect fungi.</title>
        <authorList>
            <person name="Wichadakul D."/>
            <person name="Kobmoo N."/>
            <person name="Ingsriswang S."/>
            <person name="Tangphatsornruang S."/>
            <person name="Chantasingh D."/>
            <person name="Luangsa-ard J.J."/>
            <person name="Eurwilaichitr L."/>
        </authorList>
    </citation>
    <scope>NUCLEOTIDE SEQUENCE [LARGE SCALE GENOMIC DNA]</scope>
    <source>
        <strain evidence="5 6">BCC 54312</strain>
    </source>
</reference>
<dbReference type="Proteomes" id="UP000253664">
    <property type="component" value="Unassembled WGS sequence"/>
</dbReference>
<dbReference type="EMBL" id="LKCN02000010">
    <property type="protein sequence ID" value="RCI11624.1"/>
    <property type="molecule type" value="Genomic_DNA"/>
</dbReference>
<keyword evidence="4" id="KW-0472">Membrane</keyword>
<keyword evidence="1" id="KW-0929">Antimicrobial</keyword>
<proteinExistence type="predicted"/>
<keyword evidence="6" id="KW-1185">Reference proteome</keyword>
<evidence type="ECO:0000256" key="3">
    <source>
        <dbReference type="ARBA" id="ARBA00023157"/>
    </source>
</evidence>
<keyword evidence="3" id="KW-1015">Disulfide bond</keyword>
<dbReference type="OrthoDB" id="4865510at2759"/>
<sequence>MDFIYEASNVYNNIYDIIIIIIIIIIIMKAVFAFVTVLAGMAVASPGAESIKRQCLPNGSACRADGSMGNCCSGYCSQAAGAPLVSDEELMARKRREQNMSNHDDSLTYGTGISCMYPSVICYNRSGITLVAESSLHT</sequence>
<comment type="caution">
    <text evidence="5">The sequence shown here is derived from an EMBL/GenBank/DDBJ whole genome shotgun (WGS) entry which is preliminary data.</text>
</comment>
<gene>
    <name evidence="5" type="ORF">L249_7651</name>
</gene>
<feature type="non-terminal residue" evidence="5">
    <location>
        <position position="138"/>
    </location>
</feature>